<accession>A0A1C7LVH9</accession>
<name>A0A1C7LVH9_GRIFR</name>
<sequence>MTLSAVATSKTISPLKALDRNPTFADLDRFFARMYVASVKRKAARRLRTEILKPRMELYDDPSNPRIMAVLELPGMNAEELSVRIDDSHLVIEGERHGPLLHKLGIASPQPNTTVAPDISETLVAQMYPVRELKYGKFHRSIVVPPGICASQVHSSLVDGMLTLSWPRNPSTETNRNPPSIDALYARWVFRSNHTFLKLLEDSLTHRCIHWSDGQTQLTKTKSSSLPGINKNINRNHILRNDPQRYIDTIMG</sequence>
<dbReference type="Pfam" id="PF00011">
    <property type="entry name" value="HSP20"/>
    <property type="match status" value="1"/>
</dbReference>
<reference evidence="4 5" key="1">
    <citation type="submission" date="2016-03" db="EMBL/GenBank/DDBJ databases">
        <title>Whole genome sequencing of Grifola frondosa 9006-11.</title>
        <authorList>
            <person name="Min B."/>
            <person name="Park H."/>
            <person name="Kim J.-G."/>
            <person name="Cho H."/>
            <person name="Oh Y.-L."/>
            <person name="Kong W.-S."/>
            <person name="Choi I.-G."/>
        </authorList>
    </citation>
    <scope>NUCLEOTIDE SEQUENCE [LARGE SCALE GENOMIC DNA]</scope>
    <source>
        <strain evidence="4 5">9006-11</strain>
    </source>
</reference>
<dbReference type="CDD" id="cd06464">
    <property type="entry name" value="ACD_sHsps-like"/>
    <property type="match status" value="1"/>
</dbReference>
<dbReference type="InterPro" id="IPR002068">
    <property type="entry name" value="A-crystallin/Hsp20_dom"/>
</dbReference>
<comment type="similarity">
    <text evidence="1 2">Belongs to the small heat shock protein (HSP20) family.</text>
</comment>
<keyword evidence="5" id="KW-1185">Reference proteome</keyword>
<evidence type="ECO:0000313" key="4">
    <source>
        <dbReference type="EMBL" id="OBZ66824.1"/>
    </source>
</evidence>
<dbReference type="OrthoDB" id="1431247at2759"/>
<dbReference type="AlphaFoldDB" id="A0A1C7LVH9"/>
<dbReference type="InterPro" id="IPR008978">
    <property type="entry name" value="HSP20-like_chaperone"/>
</dbReference>
<feature type="domain" description="SHSP" evidence="3">
    <location>
        <begin position="47"/>
        <end position="184"/>
    </location>
</feature>
<evidence type="ECO:0000259" key="3">
    <source>
        <dbReference type="PROSITE" id="PS01031"/>
    </source>
</evidence>
<proteinExistence type="inferred from homology"/>
<protein>
    <recommendedName>
        <fullName evidence="3">SHSP domain-containing protein</fullName>
    </recommendedName>
</protein>
<organism evidence="4 5">
    <name type="scientific">Grifola frondosa</name>
    <name type="common">Maitake</name>
    <name type="synonym">Polyporus frondosus</name>
    <dbReference type="NCBI Taxonomy" id="5627"/>
    <lineage>
        <taxon>Eukaryota</taxon>
        <taxon>Fungi</taxon>
        <taxon>Dikarya</taxon>
        <taxon>Basidiomycota</taxon>
        <taxon>Agaricomycotina</taxon>
        <taxon>Agaricomycetes</taxon>
        <taxon>Polyporales</taxon>
        <taxon>Grifolaceae</taxon>
        <taxon>Grifola</taxon>
    </lineage>
</organism>
<evidence type="ECO:0000313" key="5">
    <source>
        <dbReference type="Proteomes" id="UP000092993"/>
    </source>
</evidence>
<dbReference type="STRING" id="5627.A0A1C7LVH9"/>
<evidence type="ECO:0000256" key="1">
    <source>
        <dbReference type="PROSITE-ProRule" id="PRU00285"/>
    </source>
</evidence>
<gene>
    <name evidence="4" type="ORF">A0H81_13315</name>
</gene>
<evidence type="ECO:0000256" key="2">
    <source>
        <dbReference type="RuleBase" id="RU003616"/>
    </source>
</evidence>
<dbReference type="EMBL" id="LUGG01000027">
    <property type="protein sequence ID" value="OBZ66824.1"/>
    <property type="molecule type" value="Genomic_DNA"/>
</dbReference>
<dbReference type="Proteomes" id="UP000092993">
    <property type="component" value="Unassembled WGS sequence"/>
</dbReference>
<dbReference type="SUPFAM" id="SSF49764">
    <property type="entry name" value="HSP20-like chaperones"/>
    <property type="match status" value="1"/>
</dbReference>
<comment type="caution">
    <text evidence="4">The sequence shown here is derived from an EMBL/GenBank/DDBJ whole genome shotgun (WGS) entry which is preliminary data.</text>
</comment>
<dbReference type="Gene3D" id="2.60.40.790">
    <property type="match status" value="1"/>
</dbReference>
<dbReference type="PROSITE" id="PS01031">
    <property type="entry name" value="SHSP"/>
    <property type="match status" value="1"/>
</dbReference>